<sequence>MQWCRGVGRAGGDIAVKQGLSGLMTHHEHELRGELVAAEHDQPTAKADEGEDHLVRLWASRCSRPQGLLPAGILFKLSIMVAAAGWMVRFWVHTALSTATFGTRVINIKTGLAASIHTAISLAHMLDKFEGVKQKRKERPTCN</sequence>
<feature type="transmembrane region" description="Helical" evidence="1">
    <location>
        <begin position="108"/>
        <end position="126"/>
    </location>
</feature>
<gene>
    <name evidence="2" type="ORF">LTR36_004837</name>
</gene>
<name>A0AAV9JG61_9PEZI</name>
<reference evidence="2 3" key="1">
    <citation type="submission" date="2021-11" db="EMBL/GenBank/DDBJ databases">
        <title>Black yeast isolated from Biological Soil Crust.</title>
        <authorList>
            <person name="Kurbessoian T."/>
        </authorList>
    </citation>
    <scope>NUCLEOTIDE SEQUENCE [LARGE SCALE GENOMIC DNA]</scope>
    <source>
        <strain evidence="2 3">CCFEE 5522</strain>
    </source>
</reference>
<feature type="transmembrane region" description="Helical" evidence="1">
    <location>
        <begin position="68"/>
        <end position="88"/>
    </location>
</feature>
<proteinExistence type="predicted"/>
<dbReference type="EMBL" id="JAVFHQ010000029">
    <property type="protein sequence ID" value="KAK4543804.1"/>
    <property type="molecule type" value="Genomic_DNA"/>
</dbReference>
<keyword evidence="1" id="KW-1133">Transmembrane helix</keyword>
<keyword evidence="1" id="KW-0812">Transmembrane</keyword>
<keyword evidence="3" id="KW-1185">Reference proteome</keyword>
<dbReference type="Proteomes" id="UP001324427">
    <property type="component" value="Unassembled WGS sequence"/>
</dbReference>
<organism evidence="2 3">
    <name type="scientific">Oleoguttula mirabilis</name>
    <dbReference type="NCBI Taxonomy" id="1507867"/>
    <lineage>
        <taxon>Eukaryota</taxon>
        <taxon>Fungi</taxon>
        <taxon>Dikarya</taxon>
        <taxon>Ascomycota</taxon>
        <taxon>Pezizomycotina</taxon>
        <taxon>Dothideomycetes</taxon>
        <taxon>Dothideomycetidae</taxon>
        <taxon>Mycosphaerellales</taxon>
        <taxon>Teratosphaeriaceae</taxon>
        <taxon>Oleoguttula</taxon>
    </lineage>
</organism>
<evidence type="ECO:0000313" key="3">
    <source>
        <dbReference type="Proteomes" id="UP001324427"/>
    </source>
</evidence>
<accession>A0AAV9JG61</accession>
<protein>
    <submittedName>
        <fullName evidence="2">Uncharacterized protein</fullName>
    </submittedName>
</protein>
<comment type="caution">
    <text evidence="2">The sequence shown here is derived from an EMBL/GenBank/DDBJ whole genome shotgun (WGS) entry which is preliminary data.</text>
</comment>
<keyword evidence="1" id="KW-0472">Membrane</keyword>
<evidence type="ECO:0000313" key="2">
    <source>
        <dbReference type="EMBL" id="KAK4543804.1"/>
    </source>
</evidence>
<evidence type="ECO:0000256" key="1">
    <source>
        <dbReference type="SAM" id="Phobius"/>
    </source>
</evidence>
<dbReference type="AlphaFoldDB" id="A0AAV9JG61"/>